<organism evidence="1 2">
    <name type="scientific">Melghirimyces thermohalophilus</name>
    <dbReference type="NCBI Taxonomy" id="1236220"/>
    <lineage>
        <taxon>Bacteria</taxon>
        <taxon>Bacillati</taxon>
        <taxon>Bacillota</taxon>
        <taxon>Bacilli</taxon>
        <taxon>Bacillales</taxon>
        <taxon>Thermoactinomycetaceae</taxon>
        <taxon>Melghirimyces</taxon>
    </lineage>
</organism>
<keyword evidence="2" id="KW-1185">Reference proteome</keyword>
<name>A0A1G6K8F9_9BACL</name>
<accession>A0A1G6K8F9</accession>
<dbReference type="AlphaFoldDB" id="A0A1G6K8F9"/>
<gene>
    <name evidence="1" type="ORF">SAMN04488112_105121</name>
</gene>
<dbReference type="Proteomes" id="UP000199387">
    <property type="component" value="Unassembled WGS sequence"/>
</dbReference>
<proteinExistence type="predicted"/>
<evidence type="ECO:0000313" key="1">
    <source>
        <dbReference type="EMBL" id="SDC27227.1"/>
    </source>
</evidence>
<protein>
    <submittedName>
        <fullName evidence="1">Uncharacterized protein</fullName>
    </submittedName>
</protein>
<sequence>MMPMPRNGGVGVVGDAGALVPGTPHPIRRTRGGPINLILRGGIPFPIRDLGNTDETKPCTYIDDWFWALKT</sequence>
<dbReference type="EMBL" id="FMZA01000005">
    <property type="protein sequence ID" value="SDC27227.1"/>
    <property type="molecule type" value="Genomic_DNA"/>
</dbReference>
<evidence type="ECO:0000313" key="2">
    <source>
        <dbReference type="Proteomes" id="UP000199387"/>
    </source>
</evidence>
<reference evidence="1 2" key="1">
    <citation type="submission" date="2016-10" db="EMBL/GenBank/DDBJ databases">
        <authorList>
            <person name="de Groot N.N."/>
        </authorList>
    </citation>
    <scope>NUCLEOTIDE SEQUENCE [LARGE SCALE GENOMIC DNA]</scope>
    <source>
        <strain evidence="1 2">DSM 45514</strain>
    </source>
</reference>